<dbReference type="EMBL" id="REGN01008484">
    <property type="protein sequence ID" value="RNA03475.1"/>
    <property type="molecule type" value="Genomic_DNA"/>
</dbReference>
<comment type="caution">
    <text evidence="1">The sequence shown here is derived from an EMBL/GenBank/DDBJ whole genome shotgun (WGS) entry which is preliminary data.</text>
</comment>
<keyword evidence="2" id="KW-1185">Reference proteome</keyword>
<protein>
    <submittedName>
        <fullName evidence="1">Uncharacterized protein</fullName>
    </submittedName>
</protein>
<evidence type="ECO:0000313" key="1">
    <source>
        <dbReference type="EMBL" id="RNA03475.1"/>
    </source>
</evidence>
<accession>A0A3M7PXF5</accession>
<dbReference type="OrthoDB" id="6123510at2759"/>
<sequence length="310" mass="35448">MSTEITWIEISSIVLYKYKTYRLKKIIMMGAQDFIVLKKITSNAQLISNLDEADGKCLIAEQELKKMVTSDVSEPIRECYNEIQSKLLESGISPDILAAKFPSFAKLTSTLQKQNEPKTWNHYEPDIRTNNYVEGFNSALNRLIRTSHPSIFVLIKFLKQQQTNAIVDYARLKQCQQIRKKPTVFFDEGDSLEVEESIDILPELNLDVSLQTTTSSETISVFHESNALIHDTNAVQPSTGRRLRIAEVLPLINFDEADEDDHFDYIGQTLHRDAINGMFAERQAERVENENAISARDNAITNEKLKLKFK</sequence>
<name>A0A3M7PXF5_BRAPC</name>
<proteinExistence type="predicted"/>
<dbReference type="Proteomes" id="UP000276133">
    <property type="component" value="Unassembled WGS sequence"/>
</dbReference>
<dbReference type="AlphaFoldDB" id="A0A3M7PXF5"/>
<gene>
    <name evidence="1" type="ORF">BpHYR1_034976</name>
</gene>
<organism evidence="1 2">
    <name type="scientific">Brachionus plicatilis</name>
    <name type="common">Marine rotifer</name>
    <name type="synonym">Brachionus muelleri</name>
    <dbReference type="NCBI Taxonomy" id="10195"/>
    <lineage>
        <taxon>Eukaryota</taxon>
        <taxon>Metazoa</taxon>
        <taxon>Spiralia</taxon>
        <taxon>Gnathifera</taxon>
        <taxon>Rotifera</taxon>
        <taxon>Eurotatoria</taxon>
        <taxon>Monogononta</taxon>
        <taxon>Pseudotrocha</taxon>
        <taxon>Ploima</taxon>
        <taxon>Brachionidae</taxon>
        <taxon>Brachionus</taxon>
    </lineage>
</organism>
<reference evidence="1 2" key="1">
    <citation type="journal article" date="2018" name="Sci. Rep.">
        <title>Genomic signatures of local adaptation to the degree of environmental predictability in rotifers.</title>
        <authorList>
            <person name="Franch-Gras L."/>
            <person name="Hahn C."/>
            <person name="Garcia-Roger E.M."/>
            <person name="Carmona M.J."/>
            <person name="Serra M."/>
            <person name="Gomez A."/>
        </authorList>
    </citation>
    <scope>NUCLEOTIDE SEQUENCE [LARGE SCALE GENOMIC DNA]</scope>
    <source>
        <strain evidence="1">HYR1</strain>
    </source>
</reference>
<evidence type="ECO:0000313" key="2">
    <source>
        <dbReference type="Proteomes" id="UP000276133"/>
    </source>
</evidence>